<dbReference type="AlphaFoldDB" id="A0A8J6J2C9"/>
<sequence>MKKKWRELWSRRPRLGRGGRTVRNLLLTAALALMIWGQYGCPLPTAEMEFRRLERQYLLPRSEIVYQTGFWNIGDVEEIKSRDGTYLSVFQPFVAGTIKDQVYAATLYAPGDHVMNVVPLGEGPTPIPINSVIAWVPEPGKTWMSGCNLLFYQIPGETTRTELDVDTVLLGGERFARYAQEGICLEEGLWLFSMKSPEGAYSQDWYAGASYALRLYGEGGELLLEREGVLPEPM</sequence>
<evidence type="ECO:0000313" key="1">
    <source>
        <dbReference type="EMBL" id="MBC5722974.1"/>
    </source>
</evidence>
<protein>
    <submittedName>
        <fullName evidence="1">Uncharacterized protein</fullName>
    </submittedName>
</protein>
<gene>
    <name evidence="1" type="ORF">H8S11_09130</name>
</gene>
<accession>A0A8J6J2C9</accession>
<evidence type="ECO:0000313" key="2">
    <source>
        <dbReference type="Proteomes" id="UP000628736"/>
    </source>
</evidence>
<reference evidence="1" key="1">
    <citation type="submission" date="2020-08" db="EMBL/GenBank/DDBJ databases">
        <title>Genome public.</title>
        <authorList>
            <person name="Liu C."/>
            <person name="Sun Q."/>
        </authorList>
    </citation>
    <scope>NUCLEOTIDE SEQUENCE</scope>
    <source>
        <strain evidence="1">NSJ-23</strain>
    </source>
</reference>
<proteinExistence type="predicted"/>
<dbReference type="RefSeq" id="WP_186852900.1">
    <property type="nucleotide sequence ID" value="NZ_JACOPO010000005.1"/>
</dbReference>
<dbReference type="Proteomes" id="UP000628736">
    <property type="component" value="Unassembled WGS sequence"/>
</dbReference>
<comment type="caution">
    <text evidence="1">The sequence shown here is derived from an EMBL/GenBank/DDBJ whole genome shotgun (WGS) entry which is preliminary data.</text>
</comment>
<dbReference type="EMBL" id="JACOPO010000005">
    <property type="protein sequence ID" value="MBC5722974.1"/>
    <property type="molecule type" value="Genomic_DNA"/>
</dbReference>
<organism evidence="1 2">
    <name type="scientific">Flintibacter hominis</name>
    <dbReference type="NCBI Taxonomy" id="2763048"/>
    <lineage>
        <taxon>Bacteria</taxon>
        <taxon>Bacillati</taxon>
        <taxon>Bacillota</taxon>
        <taxon>Clostridia</taxon>
        <taxon>Eubacteriales</taxon>
        <taxon>Flintibacter</taxon>
    </lineage>
</organism>
<name>A0A8J6J2C9_9FIRM</name>
<keyword evidence="2" id="KW-1185">Reference proteome</keyword>